<organism evidence="1 2">
    <name type="scientific">Escherichia phage FP43</name>
    <dbReference type="NCBI Taxonomy" id="2666261"/>
    <lineage>
        <taxon>Viruses</taxon>
        <taxon>Duplodnaviria</taxon>
        <taxon>Heunggongvirae</taxon>
        <taxon>Uroviricota</taxon>
        <taxon>Caudoviricetes</taxon>
        <taxon>Pantevenvirales</taxon>
        <taxon>Straboviridae</taxon>
        <taxon>Tevenvirinae</taxon>
        <taxon>Mosigvirus</taxon>
        <taxon>Mosigvirus shsm521</taxon>
    </lineage>
</organism>
<reference evidence="1 2" key="1">
    <citation type="submission" date="2019-11" db="EMBL/GenBank/DDBJ databases">
        <title>Characterization of STEC phage and application of the phage to control STEC on lettuce.</title>
        <authorList>
            <person name="Zhang Y."/>
            <person name="Minh D.H."/>
            <person name="Shen C."/>
            <person name="Shigemura K."/>
            <person name="Masuda Y."/>
            <person name="Honjoh K.-I."/>
            <person name="Miyamoto T."/>
        </authorList>
    </citation>
    <scope>NUCLEOTIDE SEQUENCE [LARGE SCALE GENOMIC DNA]</scope>
</reference>
<protein>
    <submittedName>
        <fullName evidence="1">Glutaredoxin</fullName>
    </submittedName>
</protein>
<name>A0A650FB71_9CAUD</name>
<dbReference type="EMBL" id="MN648445">
    <property type="protein sequence ID" value="QGT55242.1"/>
    <property type="molecule type" value="Genomic_DNA"/>
</dbReference>
<accession>A0A650FB71</accession>
<evidence type="ECO:0000313" key="1">
    <source>
        <dbReference type="EMBL" id="QGT55242.1"/>
    </source>
</evidence>
<proteinExistence type="predicted"/>
<sequence length="30" mass="3495">MISESYPNEIKDFLNSAIFFCFLSFKNMTG</sequence>
<evidence type="ECO:0000313" key="2">
    <source>
        <dbReference type="Proteomes" id="UP000425412"/>
    </source>
</evidence>
<dbReference type="Proteomes" id="UP000425412">
    <property type="component" value="Genome"/>
</dbReference>